<keyword evidence="1" id="KW-0812">Transmembrane</keyword>
<organism evidence="2 3">
    <name type="scientific">Meloidogyne incognita</name>
    <name type="common">Southern root-knot nematode worm</name>
    <name type="synonym">Oxyuris incognita</name>
    <dbReference type="NCBI Taxonomy" id="6306"/>
    <lineage>
        <taxon>Eukaryota</taxon>
        <taxon>Metazoa</taxon>
        <taxon>Ecdysozoa</taxon>
        <taxon>Nematoda</taxon>
        <taxon>Chromadorea</taxon>
        <taxon>Rhabditida</taxon>
        <taxon>Tylenchina</taxon>
        <taxon>Tylenchomorpha</taxon>
        <taxon>Tylenchoidea</taxon>
        <taxon>Meloidogynidae</taxon>
        <taxon>Meloidogyninae</taxon>
        <taxon>Meloidogyne</taxon>
        <taxon>Meloidogyne incognita group</taxon>
    </lineage>
</organism>
<dbReference type="WBParaSite" id="Minc3s02115g28380">
    <property type="protein sequence ID" value="Minc3s02115g28380"/>
    <property type="gene ID" value="Minc3s02115g28380"/>
</dbReference>
<keyword evidence="2" id="KW-1185">Reference proteome</keyword>
<accession>A0A914ML41</accession>
<dbReference type="AlphaFoldDB" id="A0A914ML41"/>
<reference evidence="3" key="1">
    <citation type="submission" date="2022-11" db="UniProtKB">
        <authorList>
            <consortium name="WormBaseParasite"/>
        </authorList>
    </citation>
    <scope>IDENTIFICATION</scope>
</reference>
<evidence type="ECO:0000313" key="3">
    <source>
        <dbReference type="WBParaSite" id="Minc3s02115g28380"/>
    </source>
</evidence>
<feature type="transmembrane region" description="Helical" evidence="1">
    <location>
        <begin position="12"/>
        <end position="31"/>
    </location>
</feature>
<dbReference type="Proteomes" id="UP000887563">
    <property type="component" value="Unplaced"/>
</dbReference>
<protein>
    <submittedName>
        <fullName evidence="3">Uncharacterized protein</fullName>
    </submittedName>
</protein>
<evidence type="ECO:0000256" key="1">
    <source>
        <dbReference type="SAM" id="Phobius"/>
    </source>
</evidence>
<proteinExistence type="predicted"/>
<evidence type="ECO:0000313" key="2">
    <source>
        <dbReference type="Proteomes" id="UP000887563"/>
    </source>
</evidence>
<name>A0A914ML41_MELIC</name>
<keyword evidence="1" id="KW-0472">Membrane</keyword>
<sequence>MSSKRRRVIRTIFPFIILLVSTLIIFNTLLFKNNEDIGEQNLKLFEIEKDVKFKWKKGEIVKNIGEEQQACKIPKLEVNGSEVIKFYKKYPPLDCTKRKPKPWVYIDEERRVQPTEYAKSQIGLHNINCNWAFYSRKTDSELVWTEEENISFGAKIEKGDYVKISCMAGSRQWFVVKSFLYYF</sequence>
<keyword evidence="1" id="KW-1133">Transmembrane helix</keyword>